<evidence type="ECO:0000313" key="3">
    <source>
        <dbReference type="Proteomes" id="UP000490980"/>
    </source>
</evidence>
<accession>A0A7X5ZK67</accession>
<dbReference type="SUPFAM" id="SSF55785">
    <property type="entry name" value="PYP-like sensor domain (PAS domain)"/>
    <property type="match status" value="2"/>
</dbReference>
<dbReference type="InterPro" id="IPR013655">
    <property type="entry name" value="PAS_fold_3"/>
</dbReference>
<dbReference type="EMBL" id="JAARLZ010000012">
    <property type="protein sequence ID" value="NII08360.1"/>
    <property type="molecule type" value="Genomic_DNA"/>
</dbReference>
<dbReference type="InterPro" id="IPR000014">
    <property type="entry name" value="PAS"/>
</dbReference>
<sequence length="294" mass="32177">MGMFDWFSRRARPERAILGGLSRCQAVVEFGPDGVIRSANERFLAALGCRADAVLGMPHARFIQNDDEERLWRGVGRGEPMTGTFRAIGPGGQVAWLHGSYLPLSDGDSRVSSVMMYAVDVTSEHLRSLDLAQRLADAGRGQAVVEFSLDGMLLAANDAFLELMGYRSDELLGRHHSMFVDEAESRSDAYIAFWRRLRSGLHDAALYRRLGRNGRVVWLQATYNPVFDAHGRPVKIVKYAIAIDADAAHRPAPDLQDVMELGDHPDTLSMDAAIEAALAARQLQGGTPVAGGSE</sequence>
<reference evidence="2 3" key="1">
    <citation type="submission" date="2020-03" db="EMBL/GenBank/DDBJ databases">
        <authorList>
            <person name="Lai Q."/>
        </authorList>
    </citation>
    <scope>NUCLEOTIDE SEQUENCE [LARGE SCALE GENOMIC DNA]</scope>
    <source>
        <strain evidence="2 3">CCUG 25036</strain>
    </source>
</reference>
<evidence type="ECO:0000259" key="1">
    <source>
        <dbReference type="PROSITE" id="PS50112"/>
    </source>
</evidence>
<dbReference type="InterPro" id="IPR013656">
    <property type="entry name" value="PAS_4"/>
</dbReference>
<organism evidence="2 3">
    <name type="scientific">Luteibacter anthropi</name>
    <dbReference type="NCBI Taxonomy" id="564369"/>
    <lineage>
        <taxon>Bacteria</taxon>
        <taxon>Pseudomonadati</taxon>
        <taxon>Pseudomonadota</taxon>
        <taxon>Gammaproteobacteria</taxon>
        <taxon>Lysobacterales</taxon>
        <taxon>Rhodanobacteraceae</taxon>
        <taxon>Luteibacter</taxon>
    </lineage>
</organism>
<name>A0A7X5ZK67_9GAMM</name>
<feature type="domain" description="PAS" evidence="1">
    <location>
        <begin position="144"/>
        <end position="174"/>
    </location>
</feature>
<comment type="caution">
    <text evidence="2">The sequence shown here is derived from an EMBL/GenBank/DDBJ whole genome shotgun (WGS) entry which is preliminary data.</text>
</comment>
<dbReference type="CDD" id="cd00130">
    <property type="entry name" value="PAS"/>
    <property type="match status" value="2"/>
</dbReference>
<dbReference type="AlphaFoldDB" id="A0A7X5ZK67"/>
<dbReference type="RefSeq" id="WP_166951098.1">
    <property type="nucleotide sequence ID" value="NZ_CP077072.1"/>
</dbReference>
<dbReference type="Proteomes" id="UP000490980">
    <property type="component" value="Unassembled WGS sequence"/>
</dbReference>
<gene>
    <name evidence="2" type="ORF">HBF25_18390</name>
</gene>
<keyword evidence="3" id="KW-1185">Reference proteome</keyword>
<dbReference type="Pfam" id="PF08448">
    <property type="entry name" value="PAS_4"/>
    <property type="match status" value="1"/>
</dbReference>
<dbReference type="Gene3D" id="3.30.450.20">
    <property type="entry name" value="PAS domain"/>
    <property type="match status" value="2"/>
</dbReference>
<protein>
    <submittedName>
        <fullName evidence="2">PAS domain-containing protein</fullName>
    </submittedName>
</protein>
<dbReference type="SMART" id="SM00086">
    <property type="entry name" value="PAC"/>
    <property type="match status" value="2"/>
</dbReference>
<dbReference type="PANTHER" id="PTHR24422:SF10">
    <property type="entry name" value="CHEMOTAXIS PROTEIN METHYLTRANSFERASE 2"/>
    <property type="match status" value="1"/>
</dbReference>
<dbReference type="InterPro" id="IPR035965">
    <property type="entry name" value="PAS-like_dom_sf"/>
</dbReference>
<dbReference type="PANTHER" id="PTHR24422">
    <property type="entry name" value="CHEMOTAXIS PROTEIN METHYLTRANSFERASE"/>
    <property type="match status" value="1"/>
</dbReference>
<dbReference type="SMART" id="SM00091">
    <property type="entry name" value="PAS"/>
    <property type="match status" value="2"/>
</dbReference>
<dbReference type="PROSITE" id="PS50112">
    <property type="entry name" value="PAS"/>
    <property type="match status" value="1"/>
</dbReference>
<dbReference type="InterPro" id="IPR050903">
    <property type="entry name" value="Bact_Chemotaxis_MeTrfase"/>
</dbReference>
<proteinExistence type="predicted"/>
<dbReference type="InterPro" id="IPR001610">
    <property type="entry name" value="PAC"/>
</dbReference>
<dbReference type="Pfam" id="PF08447">
    <property type="entry name" value="PAS_3"/>
    <property type="match status" value="1"/>
</dbReference>
<evidence type="ECO:0000313" key="2">
    <source>
        <dbReference type="EMBL" id="NII08360.1"/>
    </source>
</evidence>
<dbReference type="NCBIfam" id="TIGR00229">
    <property type="entry name" value="sensory_box"/>
    <property type="match status" value="2"/>
</dbReference>